<name>A0ABZ1KSH4_STRAH</name>
<gene>
    <name evidence="1" type="ORF">OG350_14410</name>
</gene>
<dbReference type="GeneID" id="97281638"/>
<dbReference type="EMBL" id="CP108164">
    <property type="protein sequence ID" value="WTQ81446.1"/>
    <property type="molecule type" value="Genomic_DNA"/>
</dbReference>
<keyword evidence="2" id="KW-1185">Reference proteome</keyword>
<proteinExistence type="predicted"/>
<organism evidence="1 2">
    <name type="scientific">Streptomyces achromogenes</name>
    <dbReference type="NCBI Taxonomy" id="67255"/>
    <lineage>
        <taxon>Bacteria</taxon>
        <taxon>Bacillati</taxon>
        <taxon>Actinomycetota</taxon>
        <taxon>Actinomycetes</taxon>
        <taxon>Kitasatosporales</taxon>
        <taxon>Streptomycetaceae</taxon>
        <taxon>Streptomyces</taxon>
    </lineage>
</organism>
<dbReference type="Proteomes" id="UP001622557">
    <property type="component" value="Chromosome"/>
</dbReference>
<protein>
    <submittedName>
        <fullName evidence="1">Uncharacterized protein</fullName>
    </submittedName>
</protein>
<reference evidence="1 2" key="1">
    <citation type="submission" date="2022-10" db="EMBL/GenBank/DDBJ databases">
        <title>The complete genomes of actinobacterial strains from the NBC collection.</title>
        <authorList>
            <person name="Joergensen T.S."/>
            <person name="Alvarez Arevalo M."/>
            <person name="Sterndorff E.B."/>
            <person name="Faurdal D."/>
            <person name="Vuksanovic O."/>
            <person name="Mourched A.-S."/>
            <person name="Charusanti P."/>
            <person name="Shaw S."/>
            <person name="Blin K."/>
            <person name="Weber T."/>
        </authorList>
    </citation>
    <scope>NUCLEOTIDE SEQUENCE [LARGE SCALE GENOMIC DNA]</scope>
    <source>
        <strain evidence="1 2">NBC_00156</strain>
    </source>
</reference>
<evidence type="ECO:0000313" key="2">
    <source>
        <dbReference type="Proteomes" id="UP001622557"/>
    </source>
</evidence>
<accession>A0ABZ1KSH4</accession>
<dbReference type="RefSeq" id="WP_405447480.1">
    <property type="nucleotide sequence ID" value="NZ_CP108164.1"/>
</dbReference>
<sequence>MTDTLGPLERIDGRWVLGDARRPDGTWVEFRAEGLHQHERDTEGLLVPWSRIMLGMRVTLGVKYPHRGNGFGLSNALPGPWKGRGHGYLHMTLRHPYEDSTLRFALHSGLYSPTEVVLLEELLSHAVREKRLPRLADPDELARVVAYLAPLRPRTFKAYSRAVTEAFGPPGG</sequence>
<evidence type="ECO:0000313" key="1">
    <source>
        <dbReference type="EMBL" id="WTQ81446.1"/>
    </source>
</evidence>